<evidence type="ECO:0000259" key="7">
    <source>
        <dbReference type="Pfam" id="PF02229"/>
    </source>
</evidence>
<dbReference type="OrthoDB" id="2505440at2759"/>
<comment type="subcellular location">
    <subcellularLocation>
        <location evidence="1">Nucleus</location>
    </subcellularLocation>
</comment>
<sequence>MASASGEDEKKFQLSNNRFVTVSQFRHKTRIDIREYYVTDDGVRKPGKKGISLSLQEWKKLKEQMDEIEKAIVKCDSDSD</sequence>
<reference evidence="9 10" key="1">
    <citation type="journal article" date="2018" name="Gigascience">
        <title>Genomes of trombidid mites reveal novel predicted allergens and laterally-transferred genes associated with secondary metabolism.</title>
        <authorList>
            <person name="Dong X."/>
            <person name="Chaisiri K."/>
            <person name="Xia D."/>
            <person name="Armstrong S.D."/>
            <person name="Fang Y."/>
            <person name="Donnelly M.J."/>
            <person name="Kadowaki T."/>
            <person name="McGarry J.W."/>
            <person name="Darby A.C."/>
            <person name="Makepeace B.L."/>
        </authorList>
    </citation>
    <scope>NUCLEOTIDE SEQUENCE [LARGE SCALE GENOMIC DNA]</scope>
    <source>
        <strain evidence="9">UoL-WK</strain>
    </source>
</reference>
<protein>
    <submittedName>
        <fullName evidence="9">Activated RNA polymerase II transcriptional coactivator p15-like protein</fullName>
    </submittedName>
</protein>
<accession>A0A443RCH0</accession>
<dbReference type="InterPro" id="IPR009044">
    <property type="entry name" value="ssDNA-bd_transcriptional_reg"/>
</dbReference>
<dbReference type="AlphaFoldDB" id="A0A443RCH0"/>
<reference evidence="9" key="2">
    <citation type="submission" date="2018-11" db="EMBL/GenBank/DDBJ databases">
        <title>Trombidioid mite genomics.</title>
        <authorList>
            <person name="Dong X."/>
        </authorList>
    </citation>
    <scope>NUCLEOTIDE SEQUENCE</scope>
    <source>
        <strain evidence="9">UoL-WK</strain>
    </source>
</reference>
<proteinExistence type="inferred from homology"/>
<keyword evidence="5" id="KW-0804">Transcription</keyword>
<keyword evidence="6" id="KW-0539">Nucleus</keyword>
<evidence type="ECO:0000256" key="1">
    <source>
        <dbReference type="ARBA" id="ARBA00004123"/>
    </source>
</evidence>
<organism evidence="9 10">
    <name type="scientific">Dinothrombium tinctorium</name>
    <dbReference type="NCBI Taxonomy" id="1965070"/>
    <lineage>
        <taxon>Eukaryota</taxon>
        <taxon>Metazoa</taxon>
        <taxon>Ecdysozoa</taxon>
        <taxon>Arthropoda</taxon>
        <taxon>Chelicerata</taxon>
        <taxon>Arachnida</taxon>
        <taxon>Acari</taxon>
        <taxon>Acariformes</taxon>
        <taxon>Trombidiformes</taxon>
        <taxon>Prostigmata</taxon>
        <taxon>Anystina</taxon>
        <taxon>Parasitengona</taxon>
        <taxon>Trombidioidea</taxon>
        <taxon>Trombidiidae</taxon>
        <taxon>Dinothrombium</taxon>
    </lineage>
</organism>
<dbReference type="InterPro" id="IPR003173">
    <property type="entry name" value="PC4_C"/>
</dbReference>
<dbReference type="GO" id="GO:0003713">
    <property type="term" value="F:transcription coactivator activity"/>
    <property type="evidence" value="ECO:0007669"/>
    <property type="project" value="InterPro"/>
</dbReference>
<evidence type="ECO:0000256" key="4">
    <source>
        <dbReference type="ARBA" id="ARBA00023125"/>
    </source>
</evidence>
<feature type="domain" description="Transcriptional coactivator p15 (PC4) C-terminal" evidence="7">
    <location>
        <begin position="12"/>
        <end position="63"/>
    </location>
</feature>
<comment type="caution">
    <text evidence="9">The sequence shown here is derived from an EMBL/GenBank/DDBJ whole genome shotgun (WGS) entry which is preliminary data.</text>
</comment>
<evidence type="ECO:0000256" key="3">
    <source>
        <dbReference type="ARBA" id="ARBA00023015"/>
    </source>
</evidence>
<keyword evidence="3" id="KW-0805">Transcription regulation</keyword>
<dbReference type="EMBL" id="NCKU01001147">
    <property type="protein sequence ID" value="RWS12969.1"/>
    <property type="molecule type" value="Genomic_DNA"/>
</dbReference>
<dbReference type="Pfam" id="PF02229">
    <property type="entry name" value="PC4"/>
    <property type="match status" value="1"/>
</dbReference>
<dbReference type="PANTHER" id="PTHR13215">
    <property type="entry name" value="RNA POLYMERASE II TRANSCRIPTIONAL COACTIVATOR"/>
    <property type="match status" value="1"/>
</dbReference>
<dbReference type="GO" id="GO:0060261">
    <property type="term" value="P:positive regulation of transcription initiation by RNA polymerase II"/>
    <property type="evidence" value="ECO:0007669"/>
    <property type="project" value="InterPro"/>
</dbReference>
<evidence type="ECO:0000256" key="5">
    <source>
        <dbReference type="ARBA" id="ARBA00023163"/>
    </source>
</evidence>
<evidence type="ECO:0000313" key="8">
    <source>
        <dbReference type="EMBL" id="RWS12920.1"/>
    </source>
</evidence>
<dbReference type="Proteomes" id="UP000285301">
    <property type="component" value="Unassembled WGS sequence"/>
</dbReference>
<dbReference type="GO" id="GO:0003677">
    <property type="term" value="F:DNA binding"/>
    <property type="evidence" value="ECO:0007669"/>
    <property type="project" value="UniProtKB-KW"/>
</dbReference>
<dbReference type="Gene3D" id="2.30.31.10">
    <property type="entry name" value="Transcriptional Coactivator Pc4, Chain A"/>
    <property type="match status" value="1"/>
</dbReference>
<dbReference type="InterPro" id="IPR045125">
    <property type="entry name" value="Sub1/Tcp4-like"/>
</dbReference>
<dbReference type="SUPFAM" id="SSF54447">
    <property type="entry name" value="ssDNA-binding transcriptional regulator domain"/>
    <property type="match status" value="1"/>
</dbReference>
<keyword evidence="10" id="KW-1185">Reference proteome</keyword>
<comment type="similarity">
    <text evidence="2">Belongs to the transcriptional coactivator PC4 family.</text>
</comment>
<dbReference type="EMBL" id="NCKU01001160">
    <property type="protein sequence ID" value="RWS12920.1"/>
    <property type="molecule type" value="Genomic_DNA"/>
</dbReference>
<evidence type="ECO:0000313" key="9">
    <source>
        <dbReference type="EMBL" id="RWS12969.1"/>
    </source>
</evidence>
<gene>
    <name evidence="9" type="ORF">B4U79_01158</name>
    <name evidence="8" type="ORF">B4U79_01751</name>
</gene>
<evidence type="ECO:0000256" key="2">
    <source>
        <dbReference type="ARBA" id="ARBA00009001"/>
    </source>
</evidence>
<dbReference type="STRING" id="1965070.A0A443RCH0"/>
<evidence type="ECO:0000313" key="10">
    <source>
        <dbReference type="Proteomes" id="UP000285301"/>
    </source>
</evidence>
<dbReference type="GO" id="GO:0005634">
    <property type="term" value="C:nucleus"/>
    <property type="evidence" value="ECO:0007669"/>
    <property type="project" value="UniProtKB-SubCell"/>
</dbReference>
<evidence type="ECO:0000256" key="6">
    <source>
        <dbReference type="ARBA" id="ARBA00023242"/>
    </source>
</evidence>
<name>A0A443RCH0_9ACAR</name>
<keyword evidence="4" id="KW-0238">DNA-binding</keyword>